<evidence type="ECO:0000256" key="1">
    <source>
        <dbReference type="ARBA" id="ARBA00001974"/>
    </source>
</evidence>
<evidence type="ECO:0000256" key="5">
    <source>
        <dbReference type="ARBA" id="ARBA00023002"/>
    </source>
</evidence>
<feature type="domain" description="2Fe-2S ferredoxin-type" evidence="8">
    <location>
        <begin position="225"/>
        <end position="312"/>
    </location>
</feature>
<dbReference type="SUPFAM" id="SSF52343">
    <property type="entry name" value="Ferredoxin reductase-like, C-terminal NADP-linked domain"/>
    <property type="match status" value="1"/>
</dbReference>
<keyword evidence="2" id="KW-0285">Flavoprotein</keyword>
<dbReference type="PANTHER" id="PTHR47354">
    <property type="entry name" value="NADH OXIDOREDUCTASE HCR"/>
    <property type="match status" value="1"/>
</dbReference>
<evidence type="ECO:0000256" key="7">
    <source>
        <dbReference type="ARBA" id="ARBA00023014"/>
    </source>
</evidence>
<dbReference type="InterPro" id="IPR039261">
    <property type="entry name" value="FNR_nucleotide-bd"/>
</dbReference>
<dbReference type="CDD" id="cd00207">
    <property type="entry name" value="fer2"/>
    <property type="match status" value="1"/>
</dbReference>
<dbReference type="PROSITE" id="PS00197">
    <property type="entry name" value="2FE2S_FER_1"/>
    <property type="match status" value="1"/>
</dbReference>
<dbReference type="InterPro" id="IPR001041">
    <property type="entry name" value="2Fe-2S_ferredoxin-type"/>
</dbReference>
<dbReference type="InterPro" id="IPR001433">
    <property type="entry name" value="OxRdtase_FAD/NAD-bd"/>
</dbReference>
<keyword evidence="4" id="KW-0479">Metal-binding</keyword>
<dbReference type="InterPro" id="IPR006058">
    <property type="entry name" value="2Fe2S_fd_BS"/>
</dbReference>
<dbReference type="SUPFAM" id="SSF63380">
    <property type="entry name" value="Riboflavin synthase domain-like"/>
    <property type="match status" value="1"/>
</dbReference>
<sequence>MTDDTREVVVTERVQHAHDVVGLTLADPSGAAIPDWQAGAHIDLLLPEGRARQYSLCGSDGAWSIAVLNAPDGRGGSAWIHDNIREGDVIQVRGPRNKFPLAAAQRYVFIAGGIGITPIIAMVRELERRENQNWRLTYGGRSRESMAFLHELEGRGERVTIAPQDETGLIDIPAALGQPRIGTAVYCCGPEPLLREVDRACRSWPPGTLHVERFAPVEADDTGDRPFEVVAERSGITVIVPPGVSVLDALADQGIHIATSCGEGVCGTCETKVLAGEVDHRDSLLTEEERTANTVMMVCRSRARGARLVLDV</sequence>
<proteinExistence type="predicted"/>
<dbReference type="Gene3D" id="3.40.50.80">
    <property type="entry name" value="Nucleotide-binding domain of ferredoxin-NADP reductase (FNR) module"/>
    <property type="match status" value="1"/>
</dbReference>
<protein>
    <submittedName>
        <fullName evidence="10">Ferredoxin</fullName>
    </submittedName>
</protein>
<dbReference type="PROSITE" id="PS51384">
    <property type="entry name" value="FAD_FR"/>
    <property type="match status" value="1"/>
</dbReference>
<dbReference type="InterPro" id="IPR050415">
    <property type="entry name" value="MRET"/>
</dbReference>
<dbReference type="SUPFAM" id="SSF54292">
    <property type="entry name" value="2Fe-2S ferredoxin-like"/>
    <property type="match status" value="1"/>
</dbReference>
<evidence type="ECO:0000313" key="10">
    <source>
        <dbReference type="EMBL" id="KLL10189.1"/>
    </source>
</evidence>
<keyword evidence="7" id="KW-0411">Iron-sulfur</keyword>
<comment type="caution">
    <text evidence="10">The sequence shown here is derived from an EMBL/GenBank/DDBJ whole genome shotgun (WGS) entry which is preliminary data.</text>
</comment>
<dbReference type="Gene3D" id="3.10.20.30">
    <property type="match status" value="1"/>
</dbReference>
<dbReference type="InterPro" id="IPR036010">
    <property type="entry name" value="2Fe-2S_ferredoxin-like_sf"/>
</dbReference>
<dbReference type="PRINTS" id="PR00409">
    <property type="entry name" value="PHDIOXRDTASE"/>
</dbReference>
<dbReference type="Pfam" id="PF00175">
    <property type="entry name" value="NAD_binding_1"/>
    <property type="match status" value="1"/>
</dbReference>
<keyword evidence="11" id="KW-1185">Reference proteome</keyword>
<dbReference type="Proteomes" id="UP000035425">
    <property type="component" value="Unassembled WGS sequence"/>
</dbReference>
<feature type="domain" description="FAD-binding FR-type" evidence="9">
    <location>
        <begin position="3"/>
        <end position="102"/>
    </location>
</feature>
<dbReference type="CDD" id="cd06185">
    <property type="entry name" value="PDR_like"/>
    <property type="match status" value="1"/>
</dbReference>
<evidence type="ECO:0000259" key="9">
    <source>
        <dbReference type="PROSITE" id="PS51384"/>
    </source>
</evidence>
<gene>
    <name evidence="10" type="ORF">FrCorBMG51_19685</name>
</gene>
<accession>A0ABR5F0F6</accession>
<organism evidence="10 11">
    <name type="scientific">Protofrankia coriariae</name>
    <dbReference type="NCBI Taxonomy" id="1562887"/>
    <lineage>
        <taxon>Bacteria</taxon>
        <taxon>Bacillati</taxon>
        <taxon>Actinomycetota</taxon>
        <taxon>Actinomycetes</taxon>
        <taxon>Frankiales</taxon>
        <taxon>Frankiaceae</taxon>
        <taxon>Protofrankia</taxon>
    </lineage>
</organism>
<dbReference type="InterPro" id="IPR012675">
    <property type="entry name" value="Beta-grasp_dom_sf"/>
</dbReference>
<comment type="cofactor">
    <cofactor evidence="1">
        <name>FAD</name>
        <dbReference type="ChEBI" id="CHEBI:57692"/>
    </cofactor>
</comment>
<keyword evidence="5" id="KW-0560">Oxidoreductase</keyword>
<evidence type="ECO:0000256" key="6">
    <source>
        <dbReference type="ARBA" id="ARBA00023004"/>
    </source>
</evidence>
<keyword evidence="6" id="KW-0408">Iron</keyword>
<reference evidence="10 11" key="1">
    <citation type="submission" date="2014-12" db="EMBL/GenBank/DDBJ databases">
        <title>Frankia sp. BMG5.1 draft genome.</title>
        <authorList>
            <person name="Gtari M."/>
            <person name="Ghodhbane-Gtari F."/>
            <person name="Nouioui I."/>
            <person name="Ktari A."/>
            <person name="Hezbri K."/>
            <person name="Mimouni W."/>
            <person name="Sbissi I."/>
            <person name="Ayari A."/>
            <person name="Yamanaka T."/>
            <person name="Normand P."/>
            <person name="Tisa L.S."/>
            <person name="Boudabous A."/>
        </authorList>
    </citation>
    <scope>NUCLEOTIDE SEQUENCE [LARGE SCALE GENOMIC DNA]</scope>
    <source>
        <strain evidence="10 11">BMG5.1</strain>
    </source>
</reference>
<evidence type="ECO:0000313" key="11">
    <source>
        <dbReference type="Proteomes" id="UP000035425"/>
    </source>
</evidence>
<dbReference type="PANTHER" id="PTHR47354:SF1">
    <property type="entry name" value="CARNITINE MONOOXYGENASE REDUCTASE SUBUNIT"/>
    <property type="match status" value="1"/>
</dbReference>
<dbReference type="Pfam" id="PF00111">
    <property type="entry name" value="Fer2"/>
    <property type="match status" value="1"/>
</dbReference>
<name>A0ABR5F0F6_9ACTN</name>
<dbReference type="InterPro" id="IPR017927">
    <property type="entry name" value="FAD-bd_FR_type"/>
</dbReference>
<dbReference type="PROSITE" id="PS51085">
    <property type="entry name" value="2FE2S_FER_2"/>
    <property type="match status" value="1"/>
</dbReference>
<dbReference type="EMBL" id="JWIO01000040">
    <property type="protein sequence ID" value="KLL10189.1"/>
    <property type="molecule type" value="Genomic_DNA"/>
</dbReference>
<evidence type="ECO:0000256" key="3">
    <source>
        <dbReference type="ARBA" id="ARBA00022714"/>
    </source>
</evidence>
<evidence type="ECO:0000256" key="4">
    <source>
        <dbReference type="ARBA" id="ARBA00022723"/>
    </source>
</evidence>
<evidence type="ECO:0000259" key="8">
    <source>
        <dbReference type="PROSITE" id="PS51085"/>
    </source>
</evidence>
<keyword evidence="3" id="KW-0001">2Fe-2S</keyword>
<dbReference type="InterPro" id="IPR017938">
    <property type="entry name" value="Riboflavin_synthase-like_b-brl"/>
</dbReference>
<dbReference type="RefSeq" id="WP_047224510.1">
    <property type="nucleotide sequence ID" value="NZ_JWIO01000040.1"/>
</dbReference>
<evidence type="ECO:0000256" key="2">
    <source>
        <dbReference type="ARBA" id="ARBA00022630"/>
    </source>
</evidence>
<dbReference type="Gene3D" id="2.40.30.10">
    <property type="entry name" value="Translation factors"/>
    <property type="match status" value="1"/>
</dbReference>